<evidence type="ECO:0000256" key="10">
    <source>
        <dbReference type="ARBA" id="ARBA00048552"/>
    </source>
</evidence>
<evidence type="ECO:0000256" key="6">
    <source>
        <dbReference type="ARBA" id="ARBA00022695"/>
    </source>
</evidence>
<evidence type="ECO:0000256" key="4">
    <source>
        <dbReference type="ARBA" id="ARBA00022478"/>
    </source>
</evidence>
<evidence type="ECO:0000256" key="3">
    <source>
        <dbReference type="ARBA" id="ARBA00013725"/>
    </source>
</evidence>
<dbReference type="EC" id="2.7.7.6" evidence="2 11"/>
<sequence length="122" mass="13670">MEALSLLPQHHQKEFDSRYRIVLIAAQRAKQLVRGGEPYGASKFSKDTSRALEEVLNGQVPYLIGQEAKEAIKNAKRANERPIDPALYAQPDENAQEIKKELSVYIDDTAQHLGTVVEPEEA</sequence>
<proteinExistence type="inferred from homology"/>
<evidence type="ECO:0000256" key="2">
    <source>
        <dbReference type="ARBA" id="ARBA00012418"/>
    </source>
</evidence>
<dbReference type="InterPro" id="IPR036161">
    <property type="entry name" value="RPB6/omega-like_sf"/>
</dbReference>
<keyword evidence="6 11" id="KW-0548">Nucleotidyltransferase</keyword>
<dbReference type="Proteomes" id="UP001302719">
    <property type="component" value="Chromosome"/>
</dbReference>
<dbReference type="HAMAP" id="MF_00366">
    <property type="entry name" value="RNApol_bact_RpoZ"/>
    <property type="match status" value="1"/>
</dbReference>
<dbReference type="EMBL" id="CP116967">
    <property type="protein sequence ID" value="WNM59692.1"/>
    <property type="molecule type" value="Genomic_DNA"/>
</dbReference>
<dbReference type="InterPro" id="IPR006110">
    <property type="entry name" value="Pol_omega/Rpo6/RPB6"/>
</dbReference>
<evidence type="ECO:0000256" key="1">
    <source>
        <dbReference type="ARBA" id="ARBA00006711"/>
    </source>
</evidence>
<dbReference type="GO" id="GO:0003677">
    <property type="term" value="F:DNA binding"/>
    <property type="evidence" value="ECO:0007669"/>
    <property type="project" value="UniProtKB-UniRule"/>
</dbReference>
<dbReference type="SUPFAM" id="SSF63562">
    <property type="entry name" value="RPB6/omega subunit-like"/>
    <property type="match status" value="1"/>
</dbReference>
<evidence type="ECO:0000256" key="7">
    <source>
        <dbReference type="ARBA" id="ARBA00023163"/>
    </source>
</evidence>
<keyword evidence="13" id="KW-1185">Reference proteome</keyword>
<dbReference type="GO" id="GO:0003899">
    <property type="term" value="F:DNA-directed RNA polymerase activity"/>
    <property type="evidence" value="ECO:0007669"/>
    <property type="project" value="UniProtKB-UniRule"/>
</dbReference>
<comment type="subunit">
    <text evidence="11">The RNAP catalytic core consists of 2 alpha, 1 beta, 1 beta' and 1 omega subunit. When a sigma factor is associated with the core the holoenzyme is formed, which can initiate transcription.</text>
</comment>
<evidence type="ECO:0000256" key="11">
    <source>
        <dbReference type="HAMAP-Rule" id="MF_00366"/>
    </source>
</evidence>
<keyword evidence="7 11" id="KW-0804">Transcription</keyword>
<gene>
    <name evidence="11 12" type="primary">rpoZ</name>
    <name evidence="12" type="ORF">PP769_08035</name>
</gene>
<reference evidence="12 13" key="1">
    <citation type="submission" date="2023-01" db="EMBL/GenBank/DDBJ databases">
        <title>Cultivation and genomic characterization of new, ubiquitous marine nitrite-oxidizing bacteria from the Nitrospirales.</title>
        <authorList>
            <person name="Mueller A.J."/>
            <person name="Daebeler A."/>
            <person name="Herbold C.W."/>
            <person name="Kirkegaard R.H."/>
            <person name="Daims H."/>
        </authorList>
    </citation>
    <scope>NUCLEOTIDE SEQUENCE [LARGE SCALE GENOMIC DNA]</scope>
    <source>
        <strain evidence="12 13">VA</strain>
    </source>
</reference>
<dbReference type="KEGG" id="nall:PP769_08035"/>
<dbReference type="Pfam" id="PF01192">
    <property type="entry name" value="RNA_pol_Rpb6"/>
    <property type="match status" value="1"/>
</dbReference>
<evidence type="ECO:0000256" key="8">
    <source>
        <dbReference type="ARBA" id="ARBA00029924"/>
    </source>
</evidence>
<evidence type="ECO:0000256" key="5">
    <source>
        <dbReference type="ARBA" id="ARBA00022679"/>
    </source>
</evidence>
<keyword evidence="4 11" id="KW-0240">DNA-directed RNA polymerase</keyword>
<evidence type="ECO:0000256" key="9">
    <source>
        <dbReference type="ARBA" id="ARBA00030998"/>
    </source>
</evidence>
<comment type="function">
    <text evidence="11">Promotes RNA polymerase assembly. Latches the N- and C-terminal regions of the beta' subunit thereby facilitating its interaction with the beta and alpha subunits.</text>
</comment>
<dbReference type="GO" id="GO:0000428">
    <property type="term" value="C:DNA-directed RNA polymerase complex"/>
    <property type="evidence" value="ECO:0007669"/>
    <property type="project" value="UniProtKB-KW"/>
</dbReference>
<dbReference type="Gene3D" id="3.90.940.10">
    <property type="match status" value="1"/>
</dbReference>
<dbReference type="SMART" id="SM01409">
    <property type="entry name" value="RNA_pol_Rpb6"/>
    <property type="match status" value="1"/>
</dbReference>
<keyword evidence="5 11" id="KW-0808">Transferase</keyword>
<protein>
    <recommendedName>
        <fullName evidence="3 11">DNA-directed RNA polymerase subunit omega</fullName>
        <shortName evidence="11">RNAP omega subunit</shortName>
        <ecNumber evidence="2 11">2.7.7.6</ecNumber>
    </recommendedName>
    <alternativeName>
        <fullName evidence="9 11">RNA polymerase omega subunit</fullName>
    </alternativeName>
    <alternativeName>
        <fullName evidence="8 11">Transcriptase subunit omega</fullName>
    </alternativeName>
</protein>
<accession>A0AA96GEI7</accession>
<dbReference type="GO" id="GO:0006351">
    <property type="term" value="P:DNA-templated transcription"/>
    <property type="evidence" value="ECO:0007669"/>
    <property type="project" value="UniProtKB-UniRule"/>
</dbReference>
<dbReference type="InterPro" id="IPR003716">
    <property type="entry name" value="DNA-dir_RNA_pol_omega"/>
</dbReference>
<dbReference type="NCBIfam" id="TIGR00690">
    <property type="entry name" value="rpoZ"/>
    <property type="match status" value="1"/>
</dbReference>
<dbReference type="RefSeq" id="WP_312646499.1">
    <property type="nucleotide sequence ID" value="NZ_CP116967.1"/>
</dbReference>
<comment type="similarity">
    <text evidence="1 11">Belongs to the RNA polymerase subunit omega family.</text>
</comment>
<comment type="catalytic activity">
    <reaction evidence="10 11">
        <text>RNA(n) + a ribonucleoside 5'-triphosphate = RNA(n+1) + diphosphate</text>
        <dbReference type="Rhea" id="RHEA:21248"/>
        <dbReference type="Rhea" id="RHEA-COMP:14527"/>
        <dbReference type="Rhea" id="RHEA-COMP:17342"/>
        <dbReference type="ChEBI" id="CHEBI:33019"/>
        <dbReference type="ChEBI" id="CHEBI:61557"/>
        <dbReference type="ChEBI" id="CHEBI:140395"/>
        <dbReference type="EC" id="2.7.7.6"/>
    </reaction>
</comment>
<organism evidence="12 13">
    <name type="scientific">Candidatus Nitrospira allomarina</name>
    <dbReference type="NCBI Taxonomy" id="3020900"/>
    <lineage>
        <taxon>Bacteria</taxon>
        <taxon>Pseudomonadati</taxon>
        <taxon>Nitrospirota</taxon>
        <taxon>Nitrospiria</taxon>
        <taxon>Nitrospirales</taxon>
        <taxon>Nitrospiraceae</taxon>
        <taxon>Nitrospira</taxon>
    </lineage>
</organism>
<evidence type="ECO:0000313" key="13">
    <source>
        <dbReference type="Proteomes" id="UP001302719"/>
    </source>
</evidence>
<name>A0AA96GEI7_9BACT</name>
<evidence type="ECO:0000313" key="12">
    <source>
        <dbReference type="EMBL" id="WNM59692.1"/>
    </source>
</evidence>
<dbReference type="AlphaFoldDB" id="A0AA96GEI7"/>